<dbReference type="NCBIfam" id="TIGR03712">
    <property type="entry name" value="acc_sec_asp2"/>
    <property type="match status" value="1"/>
</dbReference>
<dbReference type="InterPro" id="IPR022267">
    <property type="entry name" value="Asp2"/>
</dbReference>
<evidence type="ECO:0000313" key="5">
    <source>
        <dbReference type="Proteomes" id="UP000594569"/>
    </source>
</evidence>
<feature type="coiled-coil region" evidence="1">
    <location>
        <begin position="83"/>
        <end position="110"/>
    </location>
</feature>
<dbReference type="GO" id="GO:0015031">
    <property type="term" value="P:protein transport"/>
    <property type="evidence" value="ECO:0007669"/>
    <property type="project" value="InterPro"/>
</dbReference>
<accession>A0A0Z8HMN7</accession>
<dbReference type="ESTHER" id="strsu-a0a0z8hmn7">
    <property type="family name" value="Asp2"/>
</dbReference>
<dbReference type="EMBL" id="CP065430">
    <property type="protein sequence ID" value="QPO25872.1"/>
    <property type="molecule type" value="Genomic_DNA"/>
</dbReference>
<gene>
    <name evidence="2" type="primary">asp2</name>
    <name evidence="2" type="ORF">ERS132426_00506</name>
    <name evidence="3" type="ORF">I5V48_07670</name>
</gene>
<organism evidence="2 4">
    <name type="scientific">Streptococcus suis</name>
    <dbReference type="NCBI Taxonomy" id="1307"/>
    <lineage>
        <taxon>Bacteria</taxon>
        <taxon>Bacillati</taxon>
        <taxon>Bacillota</taxon>
        <taxon>Bacilli</taxon>
        <taxon>Lactobacillales</taxon>
        <taxon>Streptococcaceae</taxon>
        <taxon>Streptococcus</taxon>
    </lineage>
</organism>
<reference evidence="2 4" key="1">
    <citation type="submission" date="2016-02" db="EMBL/GenBank/DDBJ databases">
        <authorList>
            <consortium name="Pathogen Informatics"/>
        </authorList>
    </citation>
    <scope>NUCLEOTIDE SEQUENCE [LARGE SCALE GENOMIC DNA]</scope>
    <source>
        <strain evidence="2 4">LSS64</strain>
    </source>
</reference>
<dbReference type="Proteomes" id="UP000074850">
    <property type="component" value="Unassembled WGS sequence"/>
</dbReference>
<dbReference type="EMBL" id="FIHM01000006">
    <property type="protein sequence ID" value="CYV19872.1"/>
    <property type="molecule type" value="Genomic_DNA"/>
</dbReference>
<protein>
    <submittedName>
        <fullName evidence="2">Accessory Sec system protein Asp2</fullName>
    </submittedName>
</protein>
<dbReference type="SUPFAM" id="SSF53474">
    <property type="entry name" value="alpha/beta-Hydrolases"/>
    <property type="match status" value="1"/>
</dbReference>
<evidence type="ECO:0000313" key="3">
    <source>
        <dbReference type="EMBL" id="QPO25872.1"/>
    </source>
</evidence>
<evidence type="ECO:0000256" key="1">
    <source>
        <dbReference type="SAM" id="Coils"/>
    </source>
</evidence>
<evidence type="ECO:0000313" key="4">
    <source>
        <dbReference type="Proteomes" id="UP000074850"/>
    </source>
</evidence>
<dbReference type="Proteomes" id="UP000594569">
    <property type="component" value="Chromosome"/>
</dbReference>
<dbReference type="InterPro" id="IPR029058">
    <property type="entry name" value="AB_hydrolase_fold"/>
</dbReference>
<evidence type="ECO:0000313" key="2">
    <source>
        <dbReference type="EMBL" id="CYV19872.1"/>
    </source>
</evidence>
<dbReference type="RefSeq" id="WP_044760725.1">
    <property type="nucleotide sequence ID" value="NZ_CEFC01000349.1"/>
</dbReference>
<proteinExistence type="predicted"/>
<dbReference type="Pfam" id="PF16929">
    <property type="entry name" value="Asp2"/>
    <property type="match status" value="1"/>
</dbReference>
<reference evidence="3 5" key="2">
    <citation type="submission" date="2020-12" db="EMBL/GenBank/DDBJ databases">
        <title>Nonconservative transfer and diversity of a new family of integrative and conjugative elements associated with antibiotic resistance in zoonotic pathogen Streptococcus suis.</title>
        <authorList>
            <person name="Huang J."/>
        </authorList>
    </citation>
    <scope>NUCLEOTIDE SEQUENCE [LARGE SCALE GENOMIC DNA]</scope>
    <source>
        <strain evidence="3 5">YZDH1</strain>
    </source>
</reference>
<dbReference type="AlphaFoldDB" id="A0A0Z8HMN7"/>
<keyword evidence="1" id="KW-0175">Coiled coil</keyword>
<sequence>MAKKKIPILQIGGQNWQTEQSLSDKLEWHYYSFERIEELLSELDQIQSEQIQLTTLQQEREEVLTTLFDEELDEQAKVELEERLRMSKSFKELEKEIKRLQKKIDTSLKFSALVLSDDTYPESIMPILDLFKVYEIFYPQGSHATGWLQEELRKRMAQSYDETKKSEFAHTLSQGLFVGQYGAKVHIDDLEVSPNFAGTIQMEGRKKLVLEGEFDSDYRQIAFFRFNVLYNADQFLNLFLEHETSSECSLQMSVRLIPDGATDYIVKEWKIEGEELRNQVVIDAEISGYLFISILVKGSGRVEIGDLHYRFSRNGLGEFILGGERIVDENLQEVFTYFEPGDFKPPLCVYFSGFRTAEGFEGFWMMKSMKTPFMLICDPRLDGGAFYLGSKELEDKIQQKIQDKLEFLGFDSSQLILSGMSMGTFGASYYGAKLKPHGIVVSKPLLSLGDMALAEHLNRPGGFPTSLDLLHSNYYSMDTEAAEKLNNRFWDLMEPNVYESTKFAVAYMKEDDYDSTAFEKLVRTSRESGARILGRGYSGRHLDGSDVTSSWFIKQYRDMLEKDFNRE</sequence>
<name>A0A0Z8HMN7_STRSU</name>